<name>A0A9E2L3U9_9SPIR</name>
<keyword evidence="1" id="KW-0732">Signal</keyword>
<feature type="chain" id="PRO_5039044948" evidence="1">
    <location>
        <begin position="27"/>
        <end position="306"/>
    </location>
</feature>
<dbReference type="Gene3D" id="2.70.70.10">
    <property type="entry name" value="Glucose Permease (Domain IIA)"/>
    <property type="match status" value="1"/>
</dbReference>
<dbReference type="InterPro" id="IPR036779">
    <property type="entry name" value="LysM_dom_sf"/>
</dbReference>
<dbReference type="Pfam" id="PF01476">
    <property type="entry name" value="LysM"/>
    <property type="match status" value="1"/>
</dbReference>
<dbReference type="Gene3D" id="3.10.350.10">
    <property type="entry name" value="LysM domain"/>
    <property type="match status" value="1"/>
</dbReference>
<dbReference type="Pfam" id="PF01551">
    <property type="entry name" value="Peptidase_M23"/>
    <property type="match status" value="1"/>
</dbReference>
<feature type="signal peptide" evidence="1">
    <location>
        <begin position="1"/>
        <end position="26"/>
    </location>
</feature>
<evidence type="ECO:0000313" key="4">
    <source>
        <dbReference type="Proteomes" id="UP000823914"/>
    </source>
</evidence>
<dbReference type="InterPro" id="IPR018392">
    <property type="entry name" value="LysM"/>
</dbReference>
<dbReference type="InterPro" id="IPR016047">
    <property type="entry name" value="M23ase_b-sheet_dom"/>
</dbReference>
<accession>A0A9E2L3U9</accession>
<dbReference type="InterPro" id="IPR011055">
    <property type="entry name" value="Dup_hybrid_motif"/>
</dbReference>
<sequence>MEWVKKIDKNICIVVLFCCCIVAASAQEYSVHVDMIKHIPTLNPRDQVFIQYMKEVEKSYQDIAARRDYVVGFYKYTVTNEDTLVLIAARCSIPYEEIAIINQIDSHDTPLTGKTLLLPNAPGLFVPKDPTSNLGILVKSRLYDETNTNWYNISGRIYQYFNEERLTPTERAYFLDTTLRIPLDSHVLTSDFGIRESPISGMEHFHKGIDLAAPMGSSVYACKAGTVAIAGVDNVYGNYIILDHDNKTQSVYAHLSAIEVETGEKVNKGHIIGKVGSTGASTGPHLHFEIRVNGSAQDPRRLLPSI</sequence>
<dbReference type="PROSITE" id="PS51782">
    <property type="entry name" value="LYSM"/>
    <property type="match status" value="1"/>
</dbReference>
<proteinExistence type="predicted"/>
<dbReference type="PANTHER" id="PTHR21666">
    <property type="entry name" value="PEPTIDASE-RELATED"/>
    <property type="match status" value="1"/>
</dbReference>
<dbReference type="EMBL" id="JAHLFV010000165">
    <property type="protein sequence ID" value="MBU3850287.1"/>
    <property type="molecule type" value="Genomic_DNA"/>
</dbReference>
<feature type="domain" description="LysM" evidence="2">
    <location>
        <begin position="74"/>
        <end position="118"/>
    </location>
</feature>
<dbReference type="CDD" id="cd00118">
    <property type="entry name" value="LysM"/>
    <property type="match status" value="1"/>
</dbReference>
<evidence type="ECO:0000259" key="2">
    <source>
        <dbReference type="PROSITE" id="PS51782"/>
    </source>
</evidence>
<reference evidence="3" key="2">
    <citation type="submission" date="2021-04" db="EMBL/GenBank/DDBJ databases">
        <authorList>
            <person name="Gilroy R."/>
        </authorList>
    </citation>
    <scope>NUCLEOTIDE SEQUENCE</scope>
    <source>
        <strain evidence="3">Gambia15-2214</strain>
    </source>
</reference>
<dbReference type="PANTHER" id="PTHR21666:SF290">
    <property type="entry name" value="PEPTIDASE M23 DOMAIN PROTEIN"/>
    <property type="match status" value="1"/>
</dbReference>
<dbReference type="GO" id="GO:0004222">
    <property type="term" value="F:metalloendopeptidase activity"/>
    <property type="evidence" value="ECO:0007669"/>
    <property type="project" value="TreeGrafter"/>
</dbReference>
<evidence type="ECO:0000313" key="3">
    <source>
        <dbReference type="EMBL" id="MBU3850287.1"/>
    </source>
</evidence>
<dbReference type="InterPro" id="IPR050570">
    <property type="entry name" value="Cell_wall_metabolism_enzyme"/>
</dbReference>
<dbReference type="AlphaFoldDB" id="A0A9E2L3U9"/>
<dbReference type="SUPFAM" id="SSF51261">
    <property type="entry name" value="Duplicated hybrid motif"/>
    <property type="match status" value="1"/>
</dbReference>
<organism evidence="3 4">
    <name type="scientific">Candidatus Treponema excrementipullorum</name>
    <dbReference type="NCBI Taxonomy" id="2838768"/>
    <lineage>
        <taxon>Bacteria</taxon>
        <taxon>Pseudomonadati</taxon>
        <taxon>Spirochaetota</taxon>
        <taxon>Spirochaetia</taxon>
        <taxon>Spirochaetales</taxon>
        <taxon>Treponemataceae</taxon>
        <taxon>Treponema</taxon>
    </lineage>
</organism>
<comment type="caution">
    <text evidence="3">The sequence shown here is derived from an EMBL/GenBank/DDBJ whole genome shotgun (WGS) entry which is preliminary data.</text>
</comment>
<protein>
    <submittedName>
        <fullName evidence="3">M23 family metallopeptidase</fullName>
    </submittedName>
</protein>
<dbReference type="Proteomes" id="UP000823914">
    <property type="component" value="Unassembled WGS sequence"/>
</dbReference>
<evidence type="ECO:0000256" key="1">
    <source>
        <dbReference type="SAM" id="SignalP"/>
    </source>
</evidence>
<dbReference type="CDD" id="cd12797">
    <property type="entry name" value="M23_peptidase"/>
    <property type="match status" value="1"/>
</dbReference>
<gene>
    <name evidence="3" type="ORF">IAA16_06950</name>
</gene>
<reference evidence="3" key="1">
    <citation type="journal article" date="2021" name="PeerJ">
        <title>Extensive microbial diversity within the chicken gut microbiome revealed by metagenomics and culture.</title>
        <authorList>
            <person name="Gilroy R."/>
            <person name="Ravi A."/>
            <person name="Getino M."/>
            <person name="Pursley I."/>
            <person name="Horton D.L."/>
            <person name="Alikhan N.F."/>
            <person name="Baker D."/>
            <person name="Gharbi K."/>
            <person name="Hall N."/>
            <person name="Watson M."/>
            <person name="Adriaenssens E.M."/>
            <person name="Foster-Nyarko E."/>
            <person name="Jarju S."/>
            <person name="Secka A."/>
            <person name="Antonio M."/>
            <person name="Oren A."/>
            <person name="Chaudhuri R.R."/>
            <person name="La Ragione R."/>
            <person name="Hildebrand F."/>
            <person name="Pallen M.J."/>
        </authorList>
    </citation>
    <scope>NUCLEOTIDE SEQUENCE</scope>
    <source>
        <strain evidence="3">Gambia15-2214</strain>
    </source>
</reference>